<dbReference type="GO" id="GO:0003677">
    <property type="term" value="F:DNA binding"/>
    <property type="evidence" value="ECO:0007669"/>
    <property type="project" value="UniProtKB-KW"/>
</dbReference>
<dbReference type="Proteomes" id="UP000189229">
    <property type="component" value="Unassembled WGS sequence"/>
</dbReference>
<dbReference type="AlphaFoldDB" id="A0A1V3XRE8"/>
<name>A0A1V3XRE8_MYCKA</name>
<proteinExistence type="predicted"/>
<evidence type="ECO:0000313" key="4">
    <source>
        <dbReference type="Proteomes" id="UP000189229"/>
    </source>
</evidence>
<dbReference type="REBASE" id="195285">
    <property type="entry name" value="S.Mka3813ORF346P"/>
</dbReference>
<dbReference type="Gene3D" id="3.90.220.20">
    <property type="entry name" value="DNA methylase specificity domains"/>
    <property type="match status" value="1"/>
</dbReference>
<keyword evidence="1" id="KW-0680">Restriction system</keyword>
<keyword evidence="2" id="KW-0238">DNA-binding</keyword>
<dbReference type="SUPFAM" id="SSF116734">
    <property type="entry name" value="DNA methylase specificity domain"/>
    <property type="match status" value="1"/>
</dbReference>
<gene>
    <name evidence="3" type="ORF">BZL30_0348</name>
</gene>
<reference evidence="3 4" key="1">
    <citation type="submission" date="2017-02" db="EMBL/GenBank/DDBJ databases">
        <title>Complete genome sequences of Mycobacterium kansasii strains isolated from rhesus macaques.</title>
        <authorList>
            <person name="Panda A."/>
            <person name="Nagaraj S."/>
            <person name="Zhao X."/>
            <person name="Tettelin H."/>
            <person name="Detolla L.J."/>
        </authorList>
    </citation>
    <scope>NUCLEOTIDE SEQUENCE [LARGE SCALE GENOMIC DNA]</scope>
    <source>
        <strain evidence="3 4">11-3813</strain>
    </source>
</reference>
<accession>A0A1V3XRE8</accession>
<dbReference type="InterPro" id="IPR044946">
    <property type="entry name" value="Restrct_endonuc_typeI_TRD_sf"/>
</dbReference>
<organism evidence="3 4">
    <name type="scientific">Mycobacterium kansasii</name>
    <dbReference type="NCBI Taxonomy" id="1768"/>
    <lineage>
        <taxon>Bacteria</taxon>
        <taxon>Bacillati</taxon>
        <taxon>Actinomycetota</taxon>
        <taxon>Actinomycetes</taxon>
        <taxon>Mycobacteriales</taxon>
        <taxon>Mycobacteriaceae</taxon>
        <taxon>Mycobacterium</taxon>
    </lineage>
</organism>
<dbReference type="EMBL" id="MVBM01000001">
    <property type="protein sequence ID" value="OOK81793.1"/>
    <property type="molecule type" value="Genomic_DNA"/>
</dbReference>
<protein>
    <submittedName>
        <fullName evidence="3">Type I restriction modification DNA specificity domain protein</fullName>
    </submittedName>
</protein>
<comment type="caution">
    <text evidence="3">The sequence shown here is derived from an EMBL/GenBank/DDBJ whole genome shotgun (WGS) entry which is preliminary data.</text>
</comment>
<evidence type="ECO:0000256" key="2">
    <source>
        <dbReference type="ARBA" id="ARBA00023125"/>
    </source>
</evidence>
<evidence type="ECO:0000256" key="1">
    <source>
        <dbReference type="ARBA" id="ARBA00022747"/>
    </source>
</evidence>
<sequence>MKLGDHLDFAHGRALPTRLSDGGFPVCGANGIIGYADQPNARGPLIVIGRVGSYCGSVHYHDGDVWVTDNALACRAKRPEETRYWYYALRVADSIGIAPDRASRCSARPSCATFPRVLPPRLTVPGLGKCSEHWTTRSPPTSALSKLPRR</sequence>
<evidence type="ECO:0000313" key="3">
    <source>
        <dbReference type="EMBL" id="OOK81793.1"/>
    </source>
</evidence>
<dbReference type="GO" id="GO:0009307">
    <property type="term" value="P:DNA restriction-modification system"/>
    <property type="evidence" value="ECO:0007669"/>
    <property type="project" value="UniProtKB-KW"/>
</dbReference>